<reference evidence="6 7" key="1">
    <citation type="journal article" date="2015" name="Stand. Genomic Sci.">
        <title>Genomic Encyclopedia of Bacterial and Archaeal Type Strains, Phase III: the genomes of soil and plant-associated and newly described type strains.</title>
        <authorList>
            <person name="Whitman W.B."/>
            <person name="Woyke T."/>
            <person name="Klenk H.P."/>
            <person name="Zhou Y."/>
            <person name="Lilburn T.G."/>
            <person name="Beck B.J."/>
            <person name="De Vos P."/>
            <person name="Vandamme P."/>
            <person name="Eisen J.A."/>
            <person name="Garrity G."/>
            <person name="Hugenholtz P."/>
            <person name="Kyrpides N.C."/>
        </authorList>
    </citation>
    <scope>NUCLEOTIDE SEQUENCE [LARGE SCALE GENOMIC DNA]</scope>
    <source>
        <strain evidence="6 7">CGMCC 1.5364</strain>
    </source>
</reference>
<evidence type="ECO:0000256" key="4">
    <source>
        <dbReference type="SAM" id="SignalP"/>
    </source>
</evidence>
<feature type="domain" description="Periplasmic binding protein" evidence="5">
    <location>
        <begin position="33"/>
        <end position="287"/>
    </location>
</feature>
<dbReference type="GO" id="GO:0030246">
    <property type="term" value="F:carbohydrate binding"/>
    <property type="evidence" value="ECO:0007669"/>
    <property type="project" value="UniProtKB-ARBA"/>
</dbReference>
<protein>
    <submittedName>
        <fullName evidence="6">Ribose transport system substrate-binding protein</fullName>
    </submittedName>
</protein>
<keyword evidence="3 4" id="KW-0732">Signal</keyword>
<evidence type="ECO:0000259" key="5">
    <source>
        <dbReference type="Pfam" id="PF13407"/>
    </source>
</evidence>
<dbReference type="EMBL" id="VLKU01000009">
    <property type="protein sequence ID" value="TWI31463.1"/>
    <property type="molecule type" value="Genomic_DNA"/>
</dbReference>
<dbReference type="RefSeq" id="WP_145399009.1">
    <property type="nucleotide sequence ID" value="NZ_VLKU01000009.1"/>
</dbReference>
<dbReference type="SUPFAM" id="SSF53822">
    <property type="entry name" value="Periplasmic binding protein-like I"/>
    <property type="match status" value="1"/>
</dbReference>
<evidence type="ECO:0000313" key="6">
    <source>
        <dbReference type="EMBL" id="TWI31463.1"/>
    </source>
</evidence>
<feature type="signal peptide" evidence="4">
    <location>
        <begin position="1"/>
        <end position="20"/>
    </location>
</feature>
<dbReference type="GO" id="GO:0030313">
    <property type="term" value="C:cell envelope"/>
    <property type="evidence" value="ECO:0007669"/>
    <property type="project" value="UniProtKB-SubCell"/>
</dbReference>
<comment type="similarity">
    <text evidence="2">Belongs to the bacterial solute-binding protein 2 family.</text>
</comment>
<dbReference type="Gene3D" id="3.40.50.2300">
    <property type="match status" value="2"/>
</dbReference>
<dbReference type="AlphaFoldDB" id="A0A562NH94"/>
<name>A0A562NH94_9RHOB</name>
<feature type="chain" id="PRO_5021828267" evidence="4">
    <location>
        <begin position="21"/>
        <end position="313"/>
    </location>
</feature>
<evidence type="ECO:0000256" key="1">
    <source>
        <dbReference type="ARBA" id="ARBA00004196"/>
    </source>
</evidence>
<comment type="subcellular location">
    <subcellularLocation>
        <location evidence="1">Cell envelope</location>
    </subcellularLocation>
</comment>
<dbReference type="CDD" id="cd19970">
    <property type="entry name" value="PBP1_ABC_sugar_binding-like"/>
    <property type="match status" value="1"/>
</dbReference>
<dbReference type="OrthoDB" id="9773673at2"/>
<dbReference type="PANTHER" id="PTHR46847:SF1">
    <property type="entry name" value="D-ALLOSE-BINDING PERIPLASMIC PROTEIN-RELATED"/>
    <property type="match status" value="1"/>
</dbReference>
<organism evidence="6 7">
    <name type="scientific">Paracoccus sulfuroxidans</name>
    <dbReference type="NCBI Taxonomy" id="384678"/>
    <lineage>
        <taxon>Bacteria</taxon>
        <taxon>Pseudomonadati</taxon>
        <taxon>Pseudomonadota</taxon>
        <taxon>Alphaproteobacteria</taxon>
        <taxon>Rhodobacterales</taxon>
        <taxon>Paracoccaceae</taxon>
        <taxon>Paracoccus</taxon>
    </lineage>
</organism>
<dbReference type="PANTHER" id="PTHR46847">
    <property type="entry name" value="D-ALLOSE-BINDING PERIPLASMIC PROTEIN-RELATED"/>
    <property type="match status" value="1"/>
</dbReference>
<gene>
    <name evidence="6" type="ORF">IQ24_02914</name>
</gene>
<dbReference type="InterPro" id="IPR025997">
    <property type="entry name" value="SBP_2_dom"/>
</dbReference>
<keyword evidence="7" id="KW-1185">Reference proteome</keyword>
<dbReference type="Proteomes" id="UP000316225">
    <property type="component" value="Unassembled WGS sequence"/>
</dbReference>
<dbReference type="Pfam" id="PF13407">
    <property type="entry name" value="Peripla_BP_4"/>
    <property type="match status" value="1"/>
</dbReference>
<accession>A0A562NH94</accession>
<proteinExistence type="inferred from homology"/>
<evidence type="ECO:0000256" key="2">
    <source>
        <dbReference type="ARBA" id="ARBA00007639"/>
    </source>
</evidence>
<evidence type="ECO:0000256" key="3">
    <source>
        <dbReference type="ARBA" id="ARBA00022729"/>
    </source>
</evidence>
<comment type="caution">
    <text evidence="6">The sequence shown here is derived from an EMBL/GenBank/DDBJ whole genome shotgun (WGS) entry which is preliminary data.</text>
</comment>
<evidence type="ECO:0000313" key="7">
    <source>
        <dbReference type="Proteomes" id="UP000316225"/>
    </source>
</evidence>
<sequence>MHNKLTVAIAAAMCSTALMAVPSLADQARPQVCLVMKSLANEFFKDMSIGAEEYAKSRGDFDLKMVGMQSETDFDAQVNAVDTCIAEKKDIIVLAPADSRAMVGPVKRAVDAGVTVVNFDVALDEEAKKAAGLDLAFVGPDNAAGAKEAGDALAKALGNGGKVVILEGNPGADNGIQRKAGFEQSIKDNGLELLDSRTAHWETEEANTVFTTMLTAHPDLQGVMAANDSMALGVVKAIDAAGMSGKIQVVGFDNIPAVSALVKEGKVLATVDQFGRDLASNAIDLGIKSFKDGKPLEGWVKTPIELVTKDNVK</sequence>
<dbReference type="InterPro" id="IPR028082">
    <property type="entry name" value="Peripla_BP_I"/>
</dbReference>